<evidence type="ECO:0000256" key="1">
    <source>
        <dbReference type="PROSITE-ProRule" id="PRU00464"/>
    </source>
</evidence>
<dbReference type="RefSeq" id="WP_223093615.1">
    <property type="nucleotide sequence ID" value="NZ_CP061913.1"/>
</dbReference>
<dbReference type="Proteomes" id="UP001589608">
    <property type="component" value="Unassembled WGS sequence"/>
</dbReference>
<dbReference type="GO" id="GO:0032259">
    <property type="term" value="P:methylation"/>
    <property type="evidence" value="ECO:0007669"/>
    <property type="project" value="UniProtKB-KW"/>
</dbReference>
<evidence type="ECO:0000313" key="3">
    <source>
        <dbReference type="EMBL" id="MFB9443581.1"/>
    </source>
</evidence>
<dbReference type="PANTHER" id="PTHR46648:SF1">
    <property type="entry name" value="ADENOSINE 5'-MONOPHOSPHORAMIDASE HNT1"/>
    <property type="match status" value="1"/>
</dbReference>
<protein>
    <submittedName>
        <fullName evidence="3">HIT family protein</fullName>
        <ecNumber evidence="3">2.1.1.-</ecNumber>
    </submittedName>
</protein>
<accession>A0ABV5M430</accession>
<dbReference type="EC" id="2.1.1.-" evidence="3"/>
<dbReference type="PRINTS" id="PR00332">
    <property type="entry name" value="HISTRIAD"/>
</dbReference>
<dbReference type="GO" id="GO:0008168">
    <property type="term" value="F:methyltransferase activity"/>
    <property type="evidence" value="ECO:0007669"/>
    <property type="project" value="UniProtKB-KW"/>
</dbReference>
<keyword evidence="3" id="KW-0489">Methyltransferase</keyword>
<dbReference type="PANTHER" id="PTHR46648">
    <property type="entry name" value="HIT FAMILY PROTEIN 1"/>
    <property type="match status" value="1"/>
</dbReference>
<sequence>MSSVFSKILAGELPGRFVWQDDDVAAFLSIAPLRPGHTLVVPRAEIDQWTDAEPELFGKCTAVAHTIGRAVRRAWDAPRAGLLIAGFEVPHVHLHVFPAWGMDDFDFARADQHPDPAALDEAAEKIRAALREL</sequence>
<dbReference type="InterPro" id="IPR011146">
    <property type="entry name" value="HIT-like"/>
</dbReference>
<keyword evidence="4" id="KW-1185">Reference proteome</keyword>
<organism evidence="3 4">
    <name type="scientific">Dactylosporangium vinaceum</name>
    <dbReference type="NCBI Taxonomy" id="53362"/>
    <lineage>
        <taxon>Bacteria</taxon>
        <taxon>Bacillati</taxon>
        <taxon>Actinomycetota</taxon>
        <taxon>Actinomycetes</taxon>
        <taxon>Micromonosporales</taxon>
        <taxon>Micromonosporaceae</taxon>
        <taxon>Dactylosporangium</taxon>
    </lineage>
</organism>
<evidence type="ECO:0000259" key="2">
    <source>
        <dbReference type="PROSITE" id="PS51084"/>
    </source>
</evidence>
<dbReference type="PROSITE" id="PS51084">
    <property type="entry name" value="HIT_2"/>
    <property type="match status" value="1"/>
</dbReference>
<gene>
    <name evidence="3" type="ORF">ACFFTR_10845</name>
</gene>
<name>A0ABV5M430_9ACTN</name>
<comment type="caution">
    <text evidence="3">The sequence shown here is derived from an EMBL/GenBank/DDBJ whole genome shotgun (WGS) entry which is preliminary data.</text>
</comment>
<dbReference type="EMBL" id="JBHMCA010000022">
    <property type="protein sequence ID" value="MFB9443581.1"/>
    <property type="molecule type" value="Genomic_DNA"/>
</dbReference>
<reference evidence="3 4" key="1">
    <citation type="submission" date="2024-09" db="EMBL/GenBank/DDBJ databases">
        <authorList>
            <person name="Sun Q."/>
            <person name="Mori K."/>
        </authorList>
    </citation>
    <scope>NUCLEOTIDE SEQUENCE [LARGE SCALE GENOMIC DNA]</scope>
    <source>
        <strain evidence="3 4">JCM 3307</strain>
    </source>
</reference>
<evidence type="ECO:0000313" key="4">
    <source>
        <dbReference type="Proteomes" id="UP001589608"/>
    </source>
</evidence>
<proteinExistence type="predicted"/>
<feature type="short sequence motif" description="Histidine triad motif" evidence="1">
    <location>
        <begin position="91"/>
        <end position="95"/>
    </location>
</feature>
<dbReference type="Gene3D" id="3.30.428.10">
    <property type="entry name" value="HIT-like"/>
    <property type="match status" value="1"/>
</dbReference>
<dbReference type="SUPFAM" id="SSF54197">
    <property type="entry name" value="HIT-like"/>
    <property type="match status" value="1"/>
</dbReference>
<dbReference type="InterPro" id="IPR001310">
    <property type="entry name" value="Histidine_triad_HIT"/>
</dbReference>
<keyword evidence="3" id="KW-0808">Transferase</keyword>
<feature type="domain" description="HIT" evidence="2">
    <location>
        <begin position="4"/>
        <end position="107"/>
    </location>
</feature>
<dbReference type="Pfam" id="PF01230">
    <property type="entry name" value="HIT"/>
    <property type="match status" value="1"/>
</dbReference>
<dbReference type="InterPro" id="IPR036265">
    <property type="entry name" value="HIT-like_sf"/>
</dbReference>